<dbReference type="AlphaFoldDB" id="A0A7J7VR38"/>
<accession>A0A7J7VR38</accession>
<protein>
    <submittedName>
        <fullName evidence="1">Uncharacterized protein</fullName>
    </submittedName>
</protein>
<evidence type="ECO:0000313" key="2">
    <source>
        <dbReference type="Proteomes" id="UP000585614"/>
    </source>
</evidence>
<sequence>MRTDIRCLESLELALWRPPSPLGMLIPFPTTSYLFGVCSNAGTVPTSGWCVSGKPAPCTTEGRVVMGALSRGALRSWVRNRSSRQGRAAQVWSVPRCSHAPLVDASFFVTLQQDGSEGPECLFSVSMTIVLRLLESPHYSRF</sequence>
<reference evidence="1 2" key="1">
    <citation type="journal article" date="2020" name="Nature">
        <title>Six reference-quality genomes reveal evolution of bat adaptations.</title>
        <authorList>
            <person name="Jebb D."/>
            <person name="Huang Z."/>
            <person name="Pippel M."/>
            <person name="Hughes G.M."/>
            <person name="Lavrichenko K."/>
            <person name="Devanna P."/>
            <person name="Winkler S."/>
            <person name="Jermiin L.S."/>
            <person name="Skirmuntt E.C."/>
            <person name="Katzourakis A."/>
            <person name="Burkitt-Gray L."/>
            <person name="Ray D.A."/>
            <person name="Sullivan K.A.M."/>
            <person name="Roscito J.G."/>
            <person name="Kirilenko B.M."/>
            <person name="Davalos L.M."/>
            <person name="Corthals A.P."/>
            <person name="Power M.L."/>
            <person name="Jones G."/>
            <person name="Ransome R.D."/>
            <person name="Dechmann D.K.N."/>
            <person name="Locatelli A.G."/>
            <person name="Puechmaille S.J."/>
            <person name="Fedrigo O."/>
            <person name="Jarvis E.D."/>
            <person name="Hiller M."/>
            <person name="Vernes S.C."/>
            <person name="Myers E.W."/>
            <person name="Teeling E.C."/>
        </authorList>
    </citation>
    <scope>NUCLEOTIDE SEQUENCE [LARGE SCALE GENOMIC DNA]</scope>
    <source>
        <strain evidence="1">MRhiFer1</strain>
        <tissue evidence="1">Lung</tissue>
    </source>
</reference>
<comment type="caution">
    <text evidence="1">The sequence shown here is derived from an EMBL/GenBank/DDBJ whole genome shotgun (WGS) entry which is preliminary data.</text>
</comment>
<proteinExistence type="predicted"/>
<gene>
    <name evidence="1" type="ORF">mRhiFer1_008323</name>
</gene>
<dbReference type="EMBL" id="JACAGC010000012">
    <property type="protein sequence ID" value="KAF6327632.1"/>
    <property type="molecule type" value="Genomic_DNA"/>
</dbReference>
<evidence type="ECO:0000313" key="1">
    <source>
        <dbReference type="EMBL" id="KAF6327632.1"/>
    </source>
</evidence>
<organism evidence="1 2">
    <name type="scientific">Rhinolophus ferrumequinum</name>
    <name type="common">Greater horseshoe bat</name>
    <dbReference type="NCBI Taxonomy" id="59479"/>
    <lineage>
        <taxon>Eukaryota</taxon>
        <taxon>Metazoa</taxon>
        <taxon>Chordata</taxon>
        <taxon>Craniata</taxon>
        <taxon>Vertebrata</taxon>
        <taxon>Euteleostomi</taxon>
        <taxon>Mammalia</taxon>
        <taxon>Eutheria</taxon>
        <taxon>Laurasiatheria</taxon>
        <taxon>Chiroptera</taxon>
        <taxon>Yinpterochiroptera</taxon>
        <taxon>Rhinolophoidea</taxon>
        <taxon>Rhinolophidae</taxon>
        <taxon>Rhinolophinae</taxon>
        <taxon>Rhinolophus</taxon>
    </lineage>
</organism>
<name>A0A7J7VR38_RHIFE</name>
<dbReference type="Proteomes" id="UP000585614">
    <property type="component" value="Unassembled WGS sequence"/>
</dbReference>